<dbReference type="InterPro" id="IPR005490">
    <property type="entry name" value="LD_TPept_cat_dom"/>
</dbReference>
<feature type="domain" description="L,D-TPase catalytic" evidence="8">
    <location>
        <begin position="140"/>
        <end position="284"/>
    </location>
</feature>
<evidence type="ECO:0000256" key="3">
    <source>
        <dbReference type="ARBA" id="ARBA00022679"/>
    </source>
</evidence>
<evidence type="ECO:0000256" key="6">
    <source>
        <dbReference type="ARBA" id="ARBA00023316"/>
    </source>
</evidence>
<reference evidence="9" key="2">
    <citation type="submission" date="2024-05" db="EMBL/GenBank/DDBJ databases">
        <title>Rhodohalobacter halophilus gen. nov., sp. nov., a moderately halophilic member of the family Balneolaceae.</title>
        <authorList>
            <person name="Xia J."/>
        </authorList>
    </citation>
    <scope>NUCLEOTIDE SEQUENCE</scope>
    <source>
        <strain evidence="9">WB101</strain>
    </source>
</reference>
<name>A0ABS9KF02_9BACT</name>
<evidence type="ECO:0000256" key="4">
    <source>
        <dbReference type="ARBA" id="ARBA00022960"/>
    </source>
</evidence>
<keyword evidence="6 7" id="KW-0961">Cell wall biogenesis/degradation</keyword>
<dbReference type="InterPro" id="IPR038063">
    <property type="entry name" value="Transpep_catalytic_dom"/>
</dbReference>
<feature type="active site" description="Proton donor/acceptor" evidence="7">
    <location>
        <position position="244"/>
    </location>
</feature>
<keyword evidence="3" id="KW-0808">Transferase</keyword>
<dbReference type="CDD" id="cd16913">
    <property type="entry name" value="YkuD_like"/>
    <property type="match status" value="1"/>
</dbReference>
<accession>A0ABS9KF02</accession>
<evidence type="ECO:0000256" key="2">
    <source>
        <dbReference type="ARBA" id="ARBA00005992"/>
    </source>
</evidence>
<comment type="pathway">
    <text evidence="1 7">Cell wall biogenesis; peptidoglycan biosynthesis.</text>
</comment>
<evidence type="ECO:0000256" key="7">
    <source>
        <dbReference type="PROSITE-ProRule" id="PRU01373"/>
    </source>
</evidence>
<organism evidence="9 10">
    <name type="scientific">Rhodohalobacter sulfatireducens</name>
    <dbReference type="NCBI Taxonomy" id="2911366"/>
    <lineage>
        <taxon>Bacteria</taxon>
        <taxon>Pseudomonadati</taxon>
        <taxon>Balneolota</taxon>
        <taxon>Balneolia</taxon>
        <taxon>Balneolales</taxon>
        <taxon>Balneolaceae</taxon>
        <taxon>Rhodohalobacter</taxon>
    </lineage>
</organism>
<keyword evidence="10" id="KW-1185">Reference proteome</keyword>
<comment type="similarity">
    <text evidence="2">Belongs to the YkuD family.</text>
</comment>
<proteinExistence type="inferred from homology"/>
<gene>
    <name evidence="9" type="ORF">L6773_12670</name>
</gene>
<dbReference type="Proteomes" id="UP001165366">
    <property type="component" value="Unassembled WGS sequence"/>
</dbReference>
<evidence type="ECO:0000256" key="1">
    <source>
        <dbReference type="ARBA" id="ARBA00004752"/>
    </source>
</evidence>
<dbReference type="SUPFAM" id="SSF141523">
    <property type="entry name" value="L,D-transpeptidase catalytic domain-like"/>
    <property type="match status" value="1"/>
</dbReference>
<protein>
    <submittedName>
        <fullName evidence="9">L,D-transpeptidase</fullName>
    </submittedName>
</protein>
<comment type="caution">
    <text evidence="9">The sequence shown here is derived from an EMBL/GenBank/DDBJ whole genome shotgun (WGS) entry which is preliminary data.</text>
</comment>
<dbReference type="PANTHER" id="PTHR30582">
    <property type="entry name" value="L,D-TRANSPEPTIDASE"/>
    <property type="match status" value="1"/>
</dbReference>
<evidence type="ECO:0000259" key="8">
    <source>
        <dbReference type="PROSITE" id="PS52029"/>
    </source>
</evidence>
<dbReference type="EMBL" id="JAKLWS010000016">
    <property type="protein sequence ID" value="MCG2589424.1"/>
    <property type="molecule type" value="Genomic_DNA"/>
</dbReference>
<keyword evidence="4 7" id="KW-0133">Cell shape</keyword>
<keyword evidence="5 7" id="KW-0573">Peptidoglycan synthesis</keyword>
<evidence type="ECO:0000256" key="5">
    <source>
        <dbReference type="ARBA" id="ARBA00022984"/>
    </source>
</evidence>
<dbReference type="Gene3D" id="2.40.440.10">
    <property type="entry name" value="L,D-transpeptidase catalytic domain-like"/>
    <property type="match status" value="1"/>
</dbReference>
<dbReference type="InterPro" id="IPR050979">
    <property type="entry name" value="LD-transpeptidase"/>
</dbReference>
<evidence type="ECO:0000313" key="10">
    <source>
        <dbReference type="Proteomes" id="UP001165366"/>
    </source>
</evidence>
<feature type="active site" description="Nucleophile" evidence="7">
    <location>
        <position position="260"/>
    </location>
</feature>
<evidence type="ECO:0000313" key="9">
    <source>
        <dbReference type="EMBL" id="MCG2589424.1"/>
    </source>
</evidence>
<dbReference type="PROSITE" id="PS52029">
    <property type="entry name" value="LD_TPASE"/>
    <property type="match status" value="1"/>
</dbReference>
<dbReference type="Pfam" id="PF03734">
    <property type="entry name" value="YkuD"/>
    <property type="match status" value="1"/>
</dbReference>
<reference evidence="9" key="1">
    <citation type="submission" date="2022-01" db="EMBL/GenBank/DDBJ databases">
        <authorList>
            <person name="Wang Y."/>
        </authorList>
    </citation>
    <scope>NUCLEOTIDE SEQUENCE</scope>
    <source>
        <strain evidence="9">WB101</strain>
    </source>
</reference>
<dbReference type="RefSeq" id="WP_237854785.1">
    <property type="nucleotide sequence ID" value="NZ_JAKLWS010000016.1"/>
</dbReference>
<sequence length="305" mass="35318">MSLFRYILILSFTAILFLLPFRERNLTGSIDYSREEITTDIFLPVYTFKETVKIKDYFKVVDSIVERYNSILAHQVSEHLIIRNNPWVIDSLAASDYYHLKDHGIINLNPKELLIFKPGDQLIIPDSAAVDSLEYLFENIHLDLNIPEFKLRVLQRDSIIYEFPVRVGRNERKYLAMAEGVVDLRTRTGVGTIVEHSKEPKFINPTNNHRYFVTQRDDGIFTDLPNIPWLVTETNGMRYGQLIHPTTNIETLGKAYSNGCIGISEAAAWYIYYHAPIGTRIVIRYDLEIVDDKGDTLRLPNIYNL</sequence>